<dbReference type="OrthoDB" id="3548913at2759"/>
<feature type="region of interest" description="Disordered" evidence="1">
    <location>
        <begin position="1549"/>
        <end position="1569"/>
    </location>
</feature>
<evidence type="ECO:0000313" key="2">
    <source>
        <dbReference type="EMBL" id="RKP24939.1"/>
    </source>
</evidence>
<feature type="compositionally biased region" description="Low complexity" evidence="1">
    <location>
        <begin position="668"/>
        <end position="681"/>
    </location>
</feature>
<feature type="region of interest" description="Disordered" evidence="1">
    <location>
        <begin position="668"/>
        <end position="709"/>
    </location>
</feature>
<reference evidence="3" key="1">
    <citation type="journal article" date="2018" name="Nat. Microbiol.">
        <title>Leveraging single-cell genomics to expand the fungal tree of life.</title>
        <authorList>
            <person name="Ahrendt S.R."/>
            <person name="Quandt C.A."/>
            <person name="Ciobanu D."/>
            <person name="Clum A."/>
            <person name="Salamov A."/>
            <person name="Andreopoulos B."/>
            <person name="Cheng J.F."/>
            <person name="Woyke T."/>
            <person name="Pelin A."/>
            <person name="Henrissat B."/>
            <person name="Reynolds N.K."/>
            <person name="Benny G.L."/>
            <person name="Smith M.E."/>
            <person name="James T.Y."/>
            <person name="Grigoriev I.V."/>
        </authorList>
    </citation>
    <scope>NUCLEOTIDE SEQUENCE [LARGE SCALE GENOMIC DNA]</scope>
    <source>
        <strain evidence="3">Benny S71-1</strain>
    </source>
</reference>
<feature type="region of interest" description="Disordered" evidence="1">
    <location>
        <begin position="560"/>
        <end position="585"/>
    </location>
</feature>
<accession>A0A4V1J1G1</accession>
<sequence length="1698" mass="183665">MSLDQHQREHDARDTARVQARLLRLHLATRRMVQAEDDYDRLHELFRNDRLRNFVGHYERRCQGLEQAVAEQLHANLDLPIGHPTAASSSSSAYGQPSALSASSSFASASLFSASLASASMPSISFLDTLSPSARRTCLRFITYIRINPGIIADVFYRLSDQDLHHLLPSEELASGQHGGTGLGGHGGFGVLPSSPLASPDAGANYGHGGAGHGGHGGNGHTNGGHAVHSSAGNVIDLLLSGIYGSYDFAGEQRLQLKLWTTVFVRLISERRGERFLLDVLDRFVRRSGWSARGALETQLMKILRRGEEIILDGGHRRSPDPAAIHPAGHGGVASSLPSRWRTASFSTSSSSSTPTSTIDDMDNAATDAFFDHACEEILAVLDLYIPTCLLALSRSVLAELSSDLRQYATILLLVKFFFFRFLGRAITYPEYYGMCDDYFISDRQRQSILFKTNQRLYRYATVVCSAAPGWEKISINARIRSLLERIISRFSCAPIDTEFFKPSDASAIYVGLTGERSHQLACTADVPHAPAGLFTSVTPTLLISSADVLMLHEFMSAGRMTRSQSRSPPNSSGRTSGSSAAAQSHSVRRHYSFSYSSSSATAAVSAIDNREEFSLLFTQMSTLLDDLRARINEAPALLYVADNGASVTTKDPQAALLNLMNVHAVPTPSSLSSSTTTGPSAQAKWQPTGSFRRQHYRDRSDVSTMSSSSSLSASMLIMHDDPDEEEFPPDDEAAPSELYTVSSAVFRALSTFDVHATLSHPSSATTGQMFSVRHFLEAAVHTANARGDLADSIHYQNALDRMRQLPRGFIANYVSSSDQSGGIASPAKYDDDTALIRFMARRFDYAAEKRAVRQQYRNAWWAYAQDKQRRIQELTSARAYQCSSLRLRMFYANFRTSRVYEKAARSIVELSRKHTLTEAESLELQGYLEMRHADNFVPGDDVFHQFCREVERLRDDAMQLVWISELFTREATLLGPPGIRAQISRQRSSSAAAVLMGRLPFGRSSNTGSGSGGYGSGSSPSPVRVDTHARSYSSSGLGNLSFTSIANSLWESSSRRHGPTIANAYAGLLGDDFITITQLKLVGLIMSEFHLLFRYSETDSWFNQLVGESAVESPVLRPAAEPVLPSAMITSPETRSCDISTAGGIRLAAATTTTATTTAIATTNTASHRAGTIPIVLSQPTDGAAAGSAADDQQHHYATMAPLFCTGLRRVDSVATLIPVMASSASSTSLPLPHSPCSSTHSNVTARSSDPRPPASPATTPSPDMPHVTDEETEAATNPSTRDIYDLPASHRRVVRNGLGLYSKEEEAEVVEEEEMGEDAFIANAATTATMMSPVAKEETRTDDAAHLSFMAACNALCTQITLHPSPFRKLQSLLALNQLVSARLSAVEAPGTDAIVNELVRVLRQTRPRYLCRDLQLVTTFVPETILTMTDAGKAFVDASVAVMSLKEEIIDDVINRARRLLGEHVDDDGNVDASQQATTVMLARRSSMDDRELQLRQFEAFRLFMIAAKEGNPVGERELAILYLTLPITPDHWRLDYDNVSGVMGNGGSSSGSNGSGGTSTGAASISPIPLLRGQQQSSSHSSGIGSSSASSSMLHGTTGYFVCNTSSTSSSFNVTSGTASATAIDHGAGGHGIYGNLGASASSASLLLSAQIADKSTEKYNAANVAAAMKWFRRAAKKGDSVSIRYLEQQQYGG</sequence>
<proteinExistence type="predicted"/>
<feature type="region of interest" description="Disordered" evidence="1">
    <location>
        <begin position="1226"/>
        <end position="1288"/>
    </location>
</feature>
<evidence type="ECO:0000313" key="3">
    <source>
        <dbReference type="Proteomes" id="UP000278143"/>
    </source>
</evidence>
<organism evidence="2 3">
    <name type="scientific">Syncephalis pseudoplumigaleata</name>
    <dbReference type="NCBI Taxonomy" id="1712513"/>
    <lineage>
        <taxon>Eukaryota</taxon>
        <taxon>Fungi</taxon>
        <taxon>Fungi incertae sedis</taxon>
        <taxon>Zoopagomycota</taxon>
        <taxon>Zoopagomycotina</taxon>
        <taxon>Zoopagomycetes</taxon>
        <taxon>Zoopagales</taxon>
        <taxon>Piptocephalidaceae</taxon>
        <taxon>Syncephalis</taxon>
    </lineage>
</organism>
<dbReference type="Proteomes" id="UP000278143">
    <property type="component" value="Unassembled WGS sequence"/>
</dbReference>
<feature type="compositionally biased region" description="Low complexity" evidence="1">
    <location>
        <begin position="566"/>
        <end position="585"/>
    </location>
</feature>
<feature type="compositionally biased region" description="Low complexity" evidence="1">
    <location>
        <begin position="1226"/>
        <end position="1249"/>
    </location>
</feature>
<feature type="compositionally biased region" description="Gly residues" evidence="1">
    <location>
        <begin position="1549"/>
        <end position="1563"/>
    </location>
</feature>
<feature type="region of interest" description="Disordered" evidence="1">
    <location>
        <begin position="1004"/>
        <end position="1029"/>
    </location>
</feature>
<keyword evidence="3" id="KW-1185">Reference proteome</keyword>
<name>A0A4V1J1G1_9FUNG</name>
<dbReference type="PANTHER" id="PTHR42064:SF1">
    <property type="entry name" value="YALI0F28677P"/>
    <property type="match status" value="1"/>
</dbReference>
<dbReference type="PANTHER" id="PTHR42064">
    <property type="entry name" value="YALI0F28677P"/>
    <property type="match status" value="1"/>
</dbReference>
<protein>
    <submittedName>
        <fullName evidence="2">Uncharacterized protein</fullName>
    </submittedName>
</protein>
<evidence type="ECO:0000256" key="1">
    <source>
        <dbReference type="SAM" id="MobiDB-lite"/>
    </source>
</evidence>
<dbReference type="EMBL" id="KZ989962">
    <property type="protein sequence ID" value="RKP24939.1"/>
    <property type="molecule type" value="Genomic_DNA"/>
</dbReference>
<gene>
    <name evidence="2" type="ORF">SYNPS1DRAFT_29318</name>
</gene>